<sequence length="256" mass="28580">MIGAIIGDIAGSRFEFNNTNDYNFEFFHKDCRYTDDTICTVAVADAILHGVSYKDSILYWCRKYPHPMGAYGGSFSRWLHEDDPQPYNSFGNGAAMRVSPVAWAFDDASDVMRQAMSSAECSHNHYEGIIGAIATAELIFSFRKLPEKDNFVNLIGGLYYGQNWENNLPRPGVFDETCQGCVPLAFHIIKESSSFEDAVRNAVSYGGDSDTLGAIVGSIAEARWGVPIEMQKMALNMLPQDMLKVVTNFIQKCQYK</sequence>
<keyword evidence="1" id="KW-0460">Magnesium</keyword>
<feature type="binding site" evidence="1">
    <location>
        <position position="208"/>
    </location>
    <ligand>
        <name>Mg(2+)</name>
        <dbReference type="ChEBI" id="CHEBI:18420"/>
        <label>1</label>
    </ligand>
</feature>
<keyword evidence="3" id="KW-1185">Reference proteome</keyword>
<geneLocation type="plasmid" evidence="3">
    <name>ptaa-4-1</name>
</geneLocation>
<keyword evidence="1" id="KW-0479">Metal-binding</keyword>
<dbReference type="InterPro" id="IPR036705">
    <property type="entry name" value="Ribosyl_crysJ1_sf"/>
</dbReference>
<evidence type="ECO:0000313" key="3">
    <source>
        <dbReference type="Proteomes" id="UP000297031"/>
    </source>
</evidence>
<keyword evidence="2" id="KW-0614">Plasmid</keyword>
<dbReference type="GO" id="GO:0046872">
    <property type="term" value="F:metal ion binding"/>
    <property type="evidence" value="ECO:0007669"/>
    <property type="project" value="UniProtKB-KW"/>
</dbReference>
<dbReference type="GeneID" id="82151195"/>
<keyword evidence="2" id="KW-0378">Hydrolase</keyword>
<feature type="binding site" evidence="1">
    <location>
        <position position="211"/>
    </location>
    <ligand>
        <name>Mg(2+)</name>
        <dbReference type="ChEBI" id="CHEBI:18420"/>
        <label>1</label>
    </ligand>
</feature>
<dbReference type="Gene3D" id="1.10.4080.10">
    <property type="entry name" value="ADP-ribosylation/Crystallin J1"/>
    <property type="match status" value="1"/>
</dbReference>
<evidence type="ECO:0000313" key="2">
    <source>
        <dbReference type="EMBL" id="QCD37171.1"/>
    </source>
</evidence>
<dbReference type="GO" id="GO:0016787">
    <property type="term" value="F:hydrolase activity"/>
    <property type="evidence" value="ECO:0007669"/>
    <property type="project" value="UniProtKB-KW"/>
</dbReference>
<dbReference type="InterPro" id="IPR005502">
    <property type="entry name" value="Ribosyl_crysJ1"/>
</dbReference>
<feature type="binding site" evidence="1">
    <location>
        <position position="210"/>
    </location>
    <ligand>
        <name>Mg(2+)</name>
        <dbReference type="ChEBI" id="CHEBI:18420"/>
        <label>1</label>
    </ligand>
</feature>
<gene>
    <name evidence="2" type="ORF">E7746_14620</name>
</gene>
<name>A0A4P7VS15_9BACT</name>
<dbReference type="Pfam" id="PF03747">
    <property type="entry name" value="ADP_ribosyl_GH"/>
    <property type="match status" value="2"/>
</dbReference>
<reference evidence="2 3" key="1">
    <citation type="submission" date="2019-02" db="EMBL/GenBank/DDBJ databases">
        <title>Isolation and identification of novel species under the genus Muribaculum.</title>
        <authorList>
            <person name="Miyake S."/>
            <person name="Ding Y."/>
            <person name="Low A."/>
            <person name="Soh M."/>
            <person name="Seedorf H."/>
        </authorList>
    </citation>
    <scope>NUCLEOTIDE SEQUENCE [LARGE SCALE GENOMIC DNA]</scope>
    <source>
        <strain evidence="2 3">TLL-A4</strain>
        <plasmid evidence="3">ptaa-4-1</plasmid>
    </source>
</reference>
<organism evidence="2 3">
    <name type="scientific">Muribaculum gordoncarteri</name>
    <dbReference type="NCBI Taxonomy" id="2530390"/>
    <lineage>
        <taxon>Bacteria</taxon>
        <taxon>Pseudomonadati</taxon>
        <taxon>Bacteroidota</taxon>
        <taxon>Bacteroidia</taxon>
        <taxon>Bacteroidales</taxon>
        <taxon>Muribaculaceae</taxon>
        <taxon>Muribaculum</taxon>
    </lineage>
</organism>
<dbReference type="PANTHER" id="PTHR16222">
    <property type="entry name" value="ADP-RIBOSYLGLYCOHYDROLASE"/>
    <property type="match status" value="1"/>
</dbReference>
<dbReference type="Proteomes" id="UP000297031">
    <property type="component" value="Plasmid pTAA-4-1"/>
</dbReference>
<evidence type="ECO:0000256" key="1">
    <source>
        <dbReference type="PIRSR" id="PIRSR605502-1"/>
    </source>
</evidence>
<dbReference type="AlphaFoldDB" id="A0A4P7VS15"/>
<dbReference type="RefSeq" id="WP_135472886.1">
    <property type="nucleotide sequence ID" value="NZ_CP039394.1"/>
</dbReference>
<dbReference type="EMBL" id="CP039394">
    <property type="protein sequence ID" value="QCD37171.1"/>
    <property type="molecule type" value="Genomic_DNA"/>
</dbReference>
<accession>A0A4P7VS15</accession>
<feature type="binding site" evidence="1">
    <location>
        <position position="34"/>
    </location>
    <ligand>
        <name>Mg(2+)</name>
        <dbReference type="ChEBI" id="CHEBI:18420"/>
        <label>1</label>
    </ligand>
</feature>
<protein>
    <submittedName>
        <fullName evidence="2">ADP-ribosylglycohydrolase</fullName>
    </submittedName>
</protein>
<dbReference type="SUPFAM" id="SSF101478">
    <property type="entry name" value="ADP-ribosylglycohydrolase"/>
    <property type="match status" value="1"/>
</dbReference>
<feature type="binding site" evidence="1">
    <location>
        <position position="35"/>
    </location>
    <ligand>
        <name>Mg(2+)</name>
        <dbReference type="ChEBI" id="CHEBI:18420"/>
        <label>1</label>
    </ligand>
</feature>
<comment type="cofactor">
    <cofactor evidence="1">
        <name>Mg(2+)</name>
        <dbReference type="ChEBI" id="CHEBI:18420"/>
    </cofactor>
    <text evidence="1">Binds 2 magnesium ions per subunit.</text>
</comment>
<dbReference type="PANTHER" id="PTHR16222:SF12">
    <property type="entry name" value="ADP-RIBOSYLGLYCOHYDROLASE-RELATED"/>
    <property type="match status" value="1"/>
</dbReference>
<feature type="binding site" evidence="1">
    <location>
        <position position="36"/>
    </location>
    <ligand>
        <name>Mg(2+)</name>
        <dbReference type="ChEBI" id="CHEBI:18420"/>
        <label>1</label>
    </ligand>
</feature>
<dbReference type="KEGG" id="mgod:E7746_14620"/>
<dbReference type="InterPro" id="IPR050792">
    <property type="entry name" value="ADP-ribosylglycohydrolase"/>
</dbReference>
<dbReference type="OrthoDB" id="9798107at2"/>
<proteinExistence type="predicted"/>